<dbReference type="OMA" id="CGGDTMN"/>
<dbReference type="SUPFAM" id="SSF75304">
    <property type="entry name" value="Amidase signature (AS) enzymes"/>
    <property type="match status" value="1"/>
</dbReference>
<evidence type="ECO:0000256" key="1">
    <source>
        <dbReference type="SAM" id="SignalP"/>
    </source>
</evidence>
<gene>
    <name evidence="3" type="ORF">SMACR_05257</name>
</gene>
<dbReference type="VEuPathDB" id="FungiDB:SMAC_05257"/>
<feature type="domain" description="Amidase" evidence="2">
    <location>
        <begin position="76"/>
        <end position="550"/>
    </location>
</feature>
<dbReference type="InterPro" id="IPR023631">
    <property type="entry name" value="Amidase_dom"/>
</dbReference>
<sequence length="613" mass="65261">MLPSLRGPQTLLGKVALFSLLSSTTPPTSAFNLLPNDLNQTPLGGGPNNPPFDIREATISSIHNALFTGLTTCHALISSYLARIEAFNPSLHAILSLNPHALDIASSIDDQLLQLTSGNFTTLSNQPLLCIPVLLKDNFDTEEMPTTAGSLSLSHNFPKNDAPTVVALKQAGAIILGKTNMHEFALEGISVSSLGGQTSNPYDHTRTPGGSSGGTGAAIAANFAVLGTGTDTVNSLRSPASANSLVSWRPTRGLVDRKGVVPVGWTQDAVGGMARTVEELRVLMTVMSSAGSGGDGDYKWDNTTALVPPEIKGKDYSQALYSGLGKLDGLRLGVLDGFWNHTAGEETTPVNEVMERTLKRLEAAGVRLVNITDPVYDAVTIAAKLDVQTFEFREGLDDYLRKTTYADETGNSTGIITDGPRSFSDIYTPNQKSFLVLPSQYSYIRSAFNRSTSSPEYFVRQHGITQLKTTLAQTFSFQRLDAIIYPEQKNLVVKIGSPSQSGRNGILAALTGSPVITVPVGFSEAKQDAPVGVPIGMEILGRPWTDDLLLGIAEHVGEALGPVRRMPVGQKGSGLEGLDKVVEVKGEGYETVPVVKVDELGGNIPGIYHLGVY</sequence>
<dbReference type="AlphaFoldDB" id="A0A8S8ZPA3"/>
<proteinExistence type="predicted"/>
<dbReference type="Gene3D" id="3.90.1300.10">
    <property type="entry name" value="Amidase signature (AS) domain"/>
    <property type="match status" value="1"/>
</dbReference>
<evidence type="ECO:0000259" key="2">
    <source>
        <dbReference type="Pfam" id="PF01425"/>
    </source>
</evidence>
<feature type="chain" id="PRO_5035862933" description="Amidase domain-containing protein" evidence="1">
    <location>
        <begin position="31"/>
        <end position="613"/>
    </location>
</feature>
<name>A0A8S8ZPA3_SORMA</name>
<feature type="signal peptide" evidence="1">
    <location>
        <begin position="1"/>
        <end position="30"/>
    </location>
</feature>
<dbReference type="InterPro" id="IPR036928">
    <property type="entry name" value="AS_sf"/>
</dbReference>
<dbReference type="Proteomes" id="UP000433876">
    <property type="component" value="Unassembled WGS sequence"/>
</dbReference>
<keyword evidence="1" id="KW-0732">Signal</keyword>
<comment type="caution">
    <text evidence="3">The sequence shown here is derived from an EMBL/GenBank/DDBJ whole genome shotgun (WGS) entry which is preliminary data.</text>
</comment>
<dbReference type="PANTHER" id="PTHR42678">
    <property type="entry name" value="AMIDASE"/>
    <property type="match status" value="1"/>
</dbReference>
<accession>A0A8S8ZPA3</accession>
<dbReference type="EMBL" id="NMPR01000050">
    <property type="protein sequence ID" value="KAA8632657.1"/>
    <property type="molecule type" value="Genomic_DNA"/>
</dbReference>
<reference evidence="3 4" key="1">
    <citation type="submission" date="2017-07" db="EMBL/GenBank/DDBJ databases">
        <title>Genome sequence of the Sordaria macrospora wild type strain R19027.</title>
        <authorList>
            <person name="Nowrousian M."/>
            <person name="Teichert I."/>
            <person name="Kueck U."/>
        </authorList>
    </citation>
    <scope>NUCLEOTIDE SEQUENCE [LARGE SCALE GENOMIC DNA]</scope>
    <source>
        <strain evidence="3 4">R19027</strain>
        <tissue evidence="3">Mycelium</tissue>
    </source>
</reference>
<dbReference type="PANTHER" id="PTHR42678:SF5">
    <property type="entry name" value="GLUTAMYL-TRNA(GLN) AMIDOTRANSFERASE SUBUNIT A"/>
    <property type="match status" value="1"/>
</dbReference>
<protein>
    <recommendedName>
        <fullName evidence="2">Amidase domain-containing protein</fullName>
    </recommendedName>
</protein>
<organism evidence="3 4">
    <name type="scientific">Sordaria macrospora</name>
    <dbReference type="NCBI Taxonomy" id="5147"/>
    <lineage>
        <taxon>Eukaryota</taxon>
        <taxon>Fungi</taxon>
        <taxon>Dikarya</taxon>
        <taxon>Ascomycota</taxon>
        <taxon>Pezizomycotina</taxon>
        <taxon>Sordariomycetes</taxon>
        <taxon>Sordariomycetidae</taxon>
        <taxon>Sordariales</taxon>
        <taxon>Sordariaceae</taxon>
        <taxon>Sordaria</taxon>
    </lineage>
</organism>
<evidence type="ECO:0000313" key="3">
    <source>
        <dbReference type="EMBL" id="KAA8632657.1"/>
    </source>
</evidence>
<dbReference type="Pfam" id="PF01425">
    <property type="entry name" value="Amidase"/>
    <property type="match status" value="1"/>
</dbReference>
<evidence type="ECO:0000313" key="4">
    <source>
        <dbReference type="Proteomes" id="UP000433876"/>
    </source>
</evidence>